<dbReference type="PANTHER" id="PTHR43272">
    <property type="entry name" value="LONG-CHAIN-FATTY-ACID--COA LIGASE"/>
    <property type="match status" value="1"/>
</dbReference>
<keyword evidence="6" id="KW-1185">Reference proteome</keyword>
<proteinExistence type="predicted"/>
<sequence length="606" mass="66747">MELADFDRSPNIVSLFLSRADLLGEAPMLRAKHEGQWVAISWAETARRVCLLATALRKMGLRPGERVLIVSENRPEWCIADLAIMAAGCVTVPTYTTNTTRDHIHILENSGARAAIVSTAKLGKALLPAIVQTDMCRHVIGMEPLVPMQGGAYETHLWDDLIAGGDAVAARARVDERMASVGRKDLACIIYTSGTGGAPRGVRQHHGMLLSNVYGAAQVIDEDFGWDRGPDKREIFLSFLPLSHAYEHTGGQLLPIGLGGEIYYSEGLDKLAANIEEVRPTVMVVVPRLFEVLRTRIMRQIEKQGAAAARLMDWAIAGGMRRQAGKRRLTDYPLDALIERTLRPKVRARFGGRIKALVSGGAPLNPEIGVFFEAMGLTLLQGYGQTEAGPIISCNRPAAGVKFDTVGPPLRGVEVRIAEDGEILVCGELVMAGYWQNEAASANVLRGGWLHTGDIGHFDEKGRIMITDRKKDMIVNDKGDNISPQKVESMLTLQPELAQAMVSGDRRPYIVGLVVPDADWALEWAQANGEKFDIRALQELPAFRAAIRSAIDRVNADLSVIEKVRQFAFADEPFSIENEEMTPSLKIRRHKLKERYGARMDMLYRA</sequence>
<dbReference type="GO" id="GO:0016020">
    <property type="term" value="C:membrane"/>
    <property type="evidence" value="ECO:0007669"/>
    <property type="project" value="TreeGrafter"/>
</dbReference>
<evidence type="ECO:0000256" key="2">
    <source>
        <dbReference type="ARBA" id="ARBA00022840"/>
    </source>
</evidence>
<reference evidence="5 6" key="1">
    <citation type="submission" date="2019-12" db="EMBL/GenBank/DDBJ databases">
        <authorList>
            <person name="Feng G."/>
            <person name="Zhu H."/>
        </authorList>
    </citation>
    <scope>NUCLEOTIDE SEQUENCE [LARGE SCALE GENOMIC DNA]</scope>
    <source>
        <strain evidence="5 6">FGD1</strain>
    </source>
</reference>
<evidence type="ECO:0000313" key="5">
    <source>
        <dbReference type="EMBL" id="MYL96531.1"/>
    </source>
</evidence>
<organism evidence="5 6">
    <name type="scientific">Novosphingobium silvae</name>
    <dbReference type="NCBI Taxonomy" id="2692619"/>
    <lineage>
        <taxon>Bacteria</taxon>
        <taxon>Pseudomonadati</taxon>
        <taxon>Pseudomonadota</taxon>
        <taxon>Alphaproteobacteria</taxon>
        <taxon>Sphingomonadales</taxon>
        <taxon>Sphingomonadaceae</taxon>
        <taxon>Novosphingobium</taxon>
    </lineage>
</organism>
<dbReference type="AlphaFoldDB" id="A0A7X4K540"/>
<keyword evidence="2" id="KW-0067">ATP-binding</keyword>
<gene>
    <name evidence="5" type="ORF">GR702_01915</name>
</gene>
<protein>
    <submittedName>
        <fullName evidence="5">AMP-binding protein</fullName>
    </submittedName>
</protein>
<dbReference type="Gene3D" id="3.40.50.12780">
    <property type="entry name" value="N-terminal domain of ligase-like"/>
    <property type="match status" value="1"/>
</dbReference>
<accession>A0A7X4K540</accession>
<dbReference type="CDD" id="cd05907">
    <property type="entry name" value="VL_LC_FACS_like"/>
    <property type="match status" value="1"/>
</dbReference>
<comment type="caution">
    <text evidence="5">The sequence shown here is derived from an EMBL/GenBank/DDBJ whole genome shotgun (WGS) entry which is preliminary data.</text>
</comment>
<dbReference type="InterPro" id="IPR000873">
    <property type="entry name" value="AMP-dep_synth/lig_dom"/>
</dbReference>
<dbReference type="GO" id="GO:0004467">
    <property type="term" value="F:long-chain fatty acid-CoA ligase activity"/>
    <property type="evidence" value="ECO:0007669"/>
    <property type="project" value="UniProtKB-EC"/>
</dbReference>
<dbReference type="PANTHER" id="PTHR43272:SF33">
    <property type="entry name" value="AMP-BINDING DOMAIN-CONTAINING PROTEIN-RELATED"/>
    <property type="match status" value="1"/>
</dbReference>
<evidence type="ECO:0000256" key="3">
    <source>
        <dbReference type="ARBA" id="ARBA00024484"/>
    </source>
</evidence>
<dbReference type="Pfam" id="PF00501">
    <property type="entry name" value="AMP-binding"/>
    <property type="match status" value="1"/>
</dbReference>
<dbReference type="GO" id="GO:0005524">
    <property type="term" value="F:ATP binding"/>
    <property type="evidence" value="ECO:0007669"/>
    <property type="project" value="UniProtKB-KW"/>
</dbReference>
<evidence type="ECO:0000313" key="6">
    <source>
        <dbReference type="Proteomes" id="UP000465810"/>
    </source>
</evidence>
<dbReference type="Pfam" id="PF23562">
    <property type="entry name" value="AMP-binding_C_3"/>
    <property type="match status" value="1"/>
</dbReference>
<dbReference type="RefSeq" id="WP_160984246.1">
    <property type="nucleotide sequence ID" value="NZ_WVTD01000001.1"/>
</dbReference>
<name>A0A7X4K540_9SPHN</name>
<comment type="catalytic activity">
    <reaction evidence="3">
        <text>a long-chain fatty acid + ATP + CoA = a long-chain fatty acyl-CoA + AMP + diphosphate</text>
        <dbReference type="Rhea" id="RHEA:15421"/>
        <dbReference type="ChEBI" id="CHEBI:30616"/>
        <dbReference type="ChEBI" id="CHEBI:33019"/>
        <dbReference type="ChEBI" id="CHEBI:57287"/>
        <dbReference type="ChEBI" id="CHEBI:57560"/>
        <dbReference type="ChEBI" id="CHEBI:83139"/>
        <dbReference type="ChEBI" id="CHEBI:456215"/>
        <dbReference type="EC" id="6.2.1.3"/>
    </reaction>
    <physiologicalReaction direction="left-to-right" evidence="3">
        <dbReference type="Rhea" id="RHEA:15422"/>
    </physiologicalReaction>
</comment>
<dbReference type="InterPro" id="IPR042099">
    <property type="entry name" value="ANL_N_sf"/>
</dbReference>
<dbReference type="SUPFAM" id="SSF56801">
    <property type="entry name" value="Acetyl-CoA synthetase-like"/>
    <property type="match status" value="1"/>
</dbReference>
<keyword evidence="1" id="KW-0547">Nucleotide-binding</keyword>
<evidence type="ECO:0000256" key="1">
    <source>
        <dbReference type="ARBA" id="ARBA00022741"/>
    </source>
</evidence>
<dbReference type="EMBL" id="WVTD01000001">
    <property type="protein sequence ID" value="MYL96531.1"/>
    <property type="molecule type" value="Genomic_DNA"/>
</dbReference>
<feature type="domain" description="AMP-dependent synthetase/ligase" evidence="4">
    <location>
        <begin position="35"/>
        <end position="435"/>
    </location>
</feature>
<evidence type="ECO:0000259" key="4">
    <source>
        <dbReference type="Pfam" id="PF00501"/>
    </source>
</evidence>
<dbReference type="Gene3D" id="3.30.300.30">
    <property type="match status" value="1"/>
</dbReference>
<dbReference type="Proteomes" id="UP000465810">
    <property type="component" value="Unassembled WGS sequence"/>
</dbReference>
<dbReference type="InterPro" id="IPR045851">
    <property type="entry name" value="AMP-bd_C_sf"/>
</dbReference>